<accession>A0A1H3YGJ6</accession>
<evidence type="ECO:0000256" key="7">
    <source>
        <dbReference type="PIRSR" id="PIRSR036979-1"/>
    </source>
</evidence>
<feature type="binding site" evidence="5 7">
    <location>
        <position position="253"/>
    </location>
    <ligand>
        <name>Mn(2+)</name>
        <dbReference type="ChEBI" id="CHEBI:29035"/>
        <label>1</label>
    </ligand>
</feature>
<feature type="binding site" evidence="5 7">
    <location>
        <position position="164"/>
    </location>
    <ligand>
        <name>Mn(2+)</name>
        <dbReference type="ChEBI" id="CHEBI:29035"/>
        <label>1</label>
    </ligand>
</feature>
<dbReference type="PIRSF" id="PIRSF036979">
    <property type="entry name" value="Arginase"/>
    <property type="match status" value="1"/>
</dbReference>
<evidence type="ECO:0000256" key="4">
    <source>
        <dbReference type="ARBA" id="ARBA00023211"/>
    </source>
</evidence>
<evidence type="ECO:0000256" key="1">
    <source>
        <dbReference type="ARBA" id="ARBA00022723"/>
    </source>
</evidence>
<keyword evidence="10" id="KW-1185">Reference proteome</keyword>
<comment type="catalytic activity">
    <reaction evidence="5">
        <text>N-formimidoyl-L-glutamate + H2O = formamide + L-glutamate</text>
        <dbReference type="Rhea" id="RHEA:22492"/>
        <dbReference type="ChEBI" id="CHEBI:15377"/>
        <dbReference type="ChEBI" id="CHEBI:16397"/>
        <dbReference type="ChEBI" id="CHEBI:29985"/>
        <dbReference type="ChEBI" id="CHEBI:58928"/>
        <dbReference type="EC" id="3.5.3.8"/>
    </reaction>
</comment>
<dbReference type="Proteomes" id="UP000199041">
    <property type="component" value="Unassembled WGS sequence"/>
</dbReference>
<dbReference type="PANTHER" id="PTHR11358:SF35">
    <property type="entry name" value="FORMIMIDOYLGLUTAMASE"/>
    <property type="match status" value="1"/>
</dbReference>
<feature type="binding site" evidence="5 7">
    <location>
        <position position="160"/>
    </location>
    <ligand>
        <name>Mn(2+)</name>
        <dbReference type="ChEBI" id="CHEBI:29035"/>
        <label>1</label>
    </ligand>
</feature>
<sequence>MISNIFYELPQKSWWQGRIDGEDPSLIRMHQNVQIIEINALKPSPGVRKVIFLGFASDEGVIRNQGRPGAATGPYLLRKACSNLPVHYSDELHLLDTGNIATINGRLEEARKYLSQAVSLIIENEGFPILLGGGHAIAAGHYAGLKAVLKDKKIGIINFDAHFDLRKPNERGPNSGTSFYEIAQQCKEAGEDFHYLAVGIQRSANSKGLFEAAKNTGSQFIPVEKINSLDIASVQQTIRDFAGSVDALYLSFDLDVFFSAIAPGVSAPSATGIFYDGNFRRMLEACFASGKVVSMDIAELNPVYDLDNRTAKLGAQIIFDSLLALEENL</sequence>
<dbReference type="InterPro" id="IPR006035">
    <property type="entry name" value="Ureohydrolase"/>
</dbReference>
<dbReference type="CDD" id="cd09988">
    <property type="entry name" value="Formimidoylglutamase"/>
    <property type="match status" value="1"/>
</dbReference>
<feature type="binding site" evidence="7">
    <location>
        <position position="255"/>
    </location>
    <ligand>
        <name>Mn(2+)</name>
        <dbReference type="ChEBI" id="CHEBI:29035"/>
        <label>1</label>
    </ligand>
</feature>
<evidence type="ECO:0000256" key="2">
    <source>
        <dbReference type="ARBA" id="ARBA00022801"/>
    </source>
</evidence>
<keyword evidence="1 5" id="KW-0479">Metal-binding</keyword>
<gene>
    <name evidence="5" type="primary">hutG</name>
    <name evidence="9" type="ORF">SAMN05192529_10838</name>
</gene>
<dbReference type="Gene3D" id="3.40.800.10">
    <property type="entry name" value="Ureohydrolase domain"/>
    <property type="match status" value="1"/>
</dbReference>
<dbReference type="GO" id="GO:0033389">
    <property type="term" value="P:putrescine biosynthetic process from arginine, via agmatine"/>
    <property type="evidence" value="ECO:0007669"/>
    <property type="project" value="TreeGrafter"/>
</dbReference>
<dbReference type="NCBIfam" id="TIGR01227">
    <property type="entry name" value="hutG"/>
    <property type="match status" value="1"/>
</dbReference>
<dbReference type="GO" id="GO:0008783">
    <property type="term" value="F:agmatinase activity"/>
    <property type="evidence" value="ECO:0007669"/>
    <property type="project" value="TreeGrafter"/>
</dbReference>
<dbReference type="HAMAP" id="MF_00737">
    <property type="entry name" value="Formimidoylglutam"/>
    <property type="match status" value="1"/>
</dbReference>
<dbReference type="GO" id="GO:0019556">
    <property type="term" value="P:L-histidine catabolic process to glutamate and formamide"/>
    <property type="evidence" value="ECO:0007669"/>
    <property type="project" value="UniProtKB-UniRule"/>
</dbReference>
<comment type="function">
    <text evidence="5">Catalyzes the conversion of N-formimidoyl-L-glutamate to L-glutamate and formamide.</text>
</comment>
<evidence type="ECO:0000256" key="5">
    <source>
        <dbReference type="HAMAP-Rule" id="MF_00737"/>
    </source>
</evidence>
<dbReference type="STRING" id="551991.SAMN05192529_10838"/>
<dbReference type="SUPFAM" id="SSF52768">
    <property type="entry name" value="Arginase/deacetylase"/>
    <property type="match status" value="1"/>
</dbReference>
<dbReference type="InterPro" id="IPR023696">
    <property type="entry name" value="Ureohydrolase_dom_sf"/>
</dbReference>
<organism evidence="9 10">
    <name type="scientific">Arachidicoccus rhizosphaerae</name>
    <dbReference type="NCBI Taxonomy" id="551991"/>
    <lineage>
        <taxon>Bacteria</taxon>
        <taxon>Pseudomonadati</taxon>
        <taxon>Bacteroidota</taxon>
        <taxon>Chitinophagia</taxon>
        <taxon>Chitinophagales</taxon>
        <taxon>Chitinophagaceae</taxon>
        <taxon>Arachidicoccus</taxon>
    </lineage>
</organism>
<evidence type="ECO:0000256" key="6">
    <source>
        <dbReference type="NCBIfam" id="TIGR01227"/>
    </source>
</evidence>
<comment type="cofactor">
    <cofactor evidence="5 7">
        <name>Mn(2+)</name>
        <dbReference type="ChEBI" id="CHEBI:29035"/>
    </cofactor>
    <text evidence="5 7">Binds 2 manganese ions per subunit.</text>
</comment>
<keyword evidence="3 5" id="KW-0369">Histidine metabolism</keyword>
<name>A0A1H3YGJ6_9BACT</name>
<comment type="pathway">
    <text evidence="5">Amino-acid degradation; L-histidine degradation into L-glutamate; L-glutamate from N-formimidoyl-L-glutamate (hydrolase route): step 1/1.</text>
</comment>
<evidence type="ECO:0000256" key="3">
    <source>
        <dbReference type="ARBA" id="ARBA00022808"/>
    </source>
</evidence>
<dbReference type="UniPathway" id="UPA00379">
    <property type="reaction ID" value="UER00552"/>
</dbReference>
<feature type="binding site" evidence="7">
    <location>
        <position position="162"/>
    </location>
    <ligand>
        <name>Mn(2+)</name>
        <dbReference type="ChEBI" id="CHEBI:29035"/>
        <label>1</label>
    </ligand>
</feature>
<evidence type="ECO:0000313" key="9">
    <source>
        <dbReference type="EMBL" id="SEA10048.1"/>
    </source>
</evidence>
<dbReference type="PRINTS" id="PR00116">
    <property type="entry name" value="ARGINASE"/>
</dbReference>
<dbReference type="Pfam" id="PF00491">
    <property type="entry name" value="Arginase"/>
    <property type="match status" value="1"/>
</dbReference>
<dbReference type="EMBL" id="FNQY01000008">
    <property type="protein sequence ID" value="SEA10048.1"/>
    <property type="molecule type" value="Genomic_DNA"/>
</dbReference>
<dbReference type="OrthoDB" id="9788689at2"/>
<dbReference type="RefSeq" id="WP_091396512.1">
    <property type="nucleotide sequence ID" value="NZ_FNQY01000008.1"/>
</dbReference>
<dbReference type="PROSITE" id="PS51409">
    <property type="entry name" value="ARGINASE_2"/>
    <property type="match status" value="1"/>
</dbReference>
<dbReference type="InterPro" id="IPR005923">
    <property type="entry name" value="HutG"/>
</dbReference>
<dbReference type="EC" id="3.5.3.8" evidence="5 6"/>
<dbReference type="GO" id="GO:0030145">
    <property type="term" value="F:manganese ion binding"/>
    <property type="evidence" value="ECO:0007669"/>
    <property type="project" value="UniProtKB-UniRule"/>
</dbReference>
<dbReference type="AlphaFoldDB" id="A0A1H3YGJ6"/>
<feature type="binding site" evidence="5">
    <location>
        <position position="160"/>
    </location>
    <ligand>
        <name>Mn(2+)</name>
        <dbReference type="ChEBI" id="CHEBI:29035"/>
        <label>2</label>
    </ligand>
</feature>
<dbReference type="GO" id="GO:0050415">
    <property type="term" value="F:formimidoylglutamase activity"/>
    <property type="evidence" value="ECO:0007669"/>
    <property type="project" value="UniProtKB-UniRule"/>
</dbReference>
<reference evidence="9 10" key="1">
    <citation type="submission" date="2016-10" db="EMBL/GenBank/DDBJ databases">
        <authorList>
            <person name="de Groot N.N."/>
        </authorList>
    </citation>
    <scope>NUCLEOTIDE SEQUENCE [LARGE SCALE GENOMIC DNA]</scope>
    <source>
        <strain evidence="9 10">Vu-144</strain>
    </source>
</reference>
<feature type="binding site" evidence="5">
    <location>
        <position position="255"/>
    </location>
    <ligand>
        <name>Mn(2+)</name>
        <dbReference type="ChEBI" id="CHEBI:29035"/>
        <label>2</label>
    </ligand>
</feature>
<protein>
    <recommendedName>
        <fullName evidence="5 6">Formimidoylglutamase</fullName>
        <ecNumber evidence="5 6">3.5.3.8</ecNumber>
    </recommendedName>
    <alternativeName>
        <fullName evidence="5">Formiminoglutamase</fullName>
    </alternativeName>
    <alternativeName>
        <fullName evidence="5">Formiminoglutamate hydrolase</fullName>
    </alternativeName>
</protein>
<comment type="similarity">
    <text evidence="5 8">Belongs to the arginase family.</text>
</comment>
<proteinExistence type="inferred from homology"/>
<dbReference type="PANTHER" id="PTHR11358">
    <property type="entry name" value="ARGINASE/AGMATINASE"/>
    <property type="match status" value="1"/>
</dbReference>
<dbReference type="GO" id="GO:0019557">
    <property type="term" value="P:L-histidine catabolic process to glutamate and formate"/>
    <property type="evidence" value="ECO:0007669"/>
    <property type="project" value="UniProtKB-UniPathway"/>
</dbReference>
<evidence type="ECO:0000313" key="10">
    <source>
        <dbReference type="Proteomes" id="UP000199041"/>
    </source>
</evidence>
<keyword evidence="4 5" id="KW-0464">Manganese</keyword>
<feature type="binding site" evidence="5 7">
    <location>
        <position position="135"/>
    </location>
    <ligand>
        <name>Mn(2+)</name>
        <dbReference type="ChEBI" id="CHEBI:29035"/>
        <label>1</label>
    </ligand>
</feature>
<evidence type="ECO:0000256" key="8">
    <source>
        <dbReference type="PROSITE-ProRule" id="PRU00742"/>
    </source>
</evidence>
<keyword evidence="2 5" id="KW-0378">Hydrolase</keyword>
<feature type="binding site" evidence="5">
    <location>
        <position position="162"/>
    </location>
    <ligand>
        <name>Mn(2+)</name>
        <dbReference type="ChEBI" id="CHEBI:29035"/>
        <label>2</label>
    </ligand>
</feature>
<feature type="binding site" evidence="5">
    <location>
        <position position="253"/>
    </location>
    <ligand>
        <name>Mn(2+)</name>
        <dbReference type="ChEBI" id="CHEBI:29035"/>
        <label>2</label>
    </ligand>
</feature>